<keyword evidence="3" id="KW-1185">Reference proteome</keyword>
<accession>A0A369Q818</accession>
<feature type="domain" description="Endonuclease/exonuclease/phosphatase" evidence="1">
    <location>
        <begin position="24"/>
        <end position="239"/>
    </location>
</feature>
<dbReference type="RefSeq" id="WP_115367068.1">
    <property type="nucleotide sequence ID" value="NZ_QBKA01000002.1"/>
</dbReference>
<organism evidence="2 3">
    <name type="scientific">Alteripontixanthobacter maritimus</name>
    <dbReference type="NCBI Taxonomy" id="2161824"/>
    <lineage>
        <taxon>Bacteria</taxon>
        <taxon>Pseudomonadati</taxon>
        <taxon>Pseudomonadota</taxon>
        <taxon>Alphaproteobacteria</taxon>
        <taxon>Sphingomonadales</taxon>
        <taxon>Erythrobacteraceae</taxon>
        <taxon>Alteripontixanthobacter</taxon>
    </lineage>
</organism>
<dbReference type="OrthoDB" id="9813425at2"/>
<dbReference type="Gene3D" id="3.60.10.10">
    <property type="entry name" value="Endonuclease/exonuclease/phosphatase"/>
    <property type="match status" value="1"/>
</dbReference>
<dbReference type="InterPro" id="IPR005135">
    <property type="entry name" value="Endo/exonuclease/phosphatase"/>
</dbReference>
<dbReference type="Pfam" id="PF03372">
    <property type="entry name" value="Exo_endo_phos"/>
    <property type="match status" value="1"/>
</dbReference>
<name>A0A369Q818_9SPHN</name>
<dbReference type="GO" id="GO:0003824">
    <property type="term" value="F:catalytic activity"/>
    <property type="evidence" value="ECO:0007669"/>
    <property type="project" value="InterPro"/>
</dbReference>
<dbReference type="Proteomes" id="UP000253727">
    <property type="component" value="Unassembled WGS sequence"/>
</dbReference>
<dbReference type="InterPro" id="IPR051916">
    <property type="entry name" value="GPI-anchor_lipid_remodeler"/>
</dbReference>
<proteinExistence type="predicted"/>
<evidence type="ECO:0000313" key="2">
    <source>
        <dbReference type="EMBL" id="RDC61031.1"/>
    </source>
</evidence>
<protein>
    <recommendedName>
        <fullName evidence="1">Endonuclease/exonuclease/phosphatase domain-containing protein</fullName>
    </recommendedName>
</protein>
<dbReference type="PANTHER" id="PTHR14859">
    <property type="entry name" value="CALCOFLUOR WHITE HYPERSENSITIVE PROTEIN PRECURSOR"/>
    <property type="match status" value="1"/>
</dbReference>
<dbReference type="PANTHER" id="PTHR14859:SF15">
    <property type="entry name" value="ENDONUCLEASE_EXONUCLEASE_PHOSPHATASE DOMAIN-CONTAINING PROTEIN"/>
    <property type="match status" value="1"/>
</dbReference>
<dbReference type="GO" id="GO:0006506">
    <property type="term" value="P:GPI anchor biosynthetic process"/>
    <property type="evidence" value="ECO:0007669"/>
    <property type="project" value="TreeGrafter"/>
</dbReference>
<gene>
    <name evidence="2" type="ORF">HME9302_02248</name>
</gene>
<dbReference type="AlphaFoldDB" id="A0A369Q818"/>
<comment type="caution">
    <text evidence="2">The sequence shown here is derived from an EMBL/GenBank/DDBJ whole genome shotgun (WGS) entry which is preliminary data.</text>
</comment>
<dbReference type="SUPFAM" id="SSF56219">
    <property type="entry name" value="DNase I-like"/>
    <property type="match status" value="1"/>
</dbReference>
<sequence length="250" mass="27166">MSGAVHRPHGSHKPHGPTGRIRVATYNIHKSIGTDGVCDPMRIISVLREMDADIVALQEADRRFGSRASTLPLVALDDTPWRPLDLGRRPRSIGWHGNALLVRRGLEARAVHALDVPTLEPRGAVSADIVTHGGALRVAGMHCDLSGFRRRAQFRAVLDHTEAQRPNLPTVLMGDFNQWGVASGAMRAFGNGWQVLTPGPTFPGRRPVAQLDRIVITRNLHCVASGVHHSGLASIASDHLPVWADIELPN</sequence>
<dbReference type="GO" id="GO:0016020">
    <property type="term" value="C:membrane"/>
    <property type="evidence" value="ECO:0007669"/>
    <property type="project" value="GOC"/>
</dbReference>
<evidence type="ECO:0000313" key="3">
    <source>
        <dbReference type="Proteomes" id="UP000253727"/>
    </source>
</evidence>
<reference evidence="2 3" key="1">
    <citation type="submission" date="2018-04" db="EMBL/GenBank/DDBJ databases">
        <title>Altererythrobacter sp. HME9302 genome sequencing and assembly.</title>
        <authorList>
            <person name="Kang H."/>
            <person name="Kim H."/>
            <person name="Joh K."/>
        </authorList>
    </citation>
    <scope>NUCLEOTIDE SEQUENCE [LARGE SCALE GENOMIC DNA]</scope>
    <source>
        <strain evidence="2 3">HME9302</strain>
    </source>
</reference>
<evidence type="ECO:0000259" key="1">
    <source>
        <dbReference type="Pfam" id="PF03372"/>
    </source>
</evidence>
<dbReference type="InterPro" id="IPR036691">
    <property type="entry name" value="Endo/exonu/phosph_ase_sf"/>
</dbReference>
<dbReference type="EMBL" id="QBKA01000002">
    <property type="protein sequence ID" value="RDC61031.1"/>
    <property type="molecule type" value="Genomic_DNA"/>
</dbReference>